<accession>A0A3P6NKL0</accession>
<evidence type="ECO:0000256" key="1">
    <source>
        <dbReference type="SAM" id="MobiDB-lite"/>
    </source>
</evidence>
<feature type="compositionally biased region" description="Low complexity" evidence="1">
    <location>
        <begin position="134"/>
        <end position="151"/>
    </location>
</feature>
<dbReference type="EMBL" id="UYRR01000753">
    <property type="protein sequence ID" value="VDK18187.1"/>
    <property type="molecule type" value="Genomic_DNA"/>
</dbReference>
<dbReference type="Proteomes" id="UP000267096">
    <property type="component" value="Unassembled WGS sequence"/>
</dbReference>
<organism evidence="3 4">
    <name type="scientific">Anisakis simplex</name>
    <name type="common">Herring worm</name>
    <dbReference type="NCBI Taxonomy" id="6269"/>
    <lineage>
        <taxon>Eukaryota</taxon>
        <taxon>Metazoa</taxon>
        <taxon>Ecdysozoa</taxon>
        <taxon>Nematoda</taxon>
        <taxon>Chromadorea</taxon>
        <taxon>Rhabditida</taxon>
        <taxon>Spirurina</taxon>
        <taxon>Ascaridomorpha</taxon>
        <taxon>Ascaridoidea</taxon>
        <taxon>Anisakidae</taxon>
        <taxon>Anisakis</taxon>
        <taxon>Anisakis simplex complex</taxon>
    </lineage>
</organism>
<sequence length="168" mass="18488">MTAEVDATRCRLCKRNIQTSIQSLWPYPAYKPIAWDKYYVIEQTTEPKSSLTSGIAAGITIGVFVTIFLVTFGCRIYNMRMERLQGTHRSGLRNTSLTGAENFSADFWICGIPREPPPPYEVAIHLPKCALPLSSSPSAPSESQSPQQSPLDASITPRPTLPTIATIS</sequence>
<dbReference type="OrthoDB" id="5792559at2759"/>
<proteinExistence type="predicted"/>
<reference evidence="3 4" key="1">
    <citation type="submission" date="2018-11" db="EMBL/GenBank/DDBJ databases">
        <authorList>
            <consortium name="Pathogen Informatics"/>
        </authorList>
    </citation>
    <scope>NUCLEOTIDE SEQUENCE [LARGE SCALE GENOMIC DNA]</scope>
</reference>
<name>A0A3P6NKL0_ANISI</name>
<feature type="transmembrane region" description="Helical" evidence="2">
    <location>
        <begin position="55"/>
        <end position="77"/>
    </location>
</feature>
<keyword evidence="2" id="KW-0472">Membrane</keyword>
<keyword evidence="2" id="KW-1133">Transmembrane helix</keyword>
<feature type="region of interest" description="Disordered" evidence="1">
    <location>
        <begin position="134"/>
        <end position="168"/>
    </location>
</feature>
<gene>
    <name evidence="3" type="ORF">ASIM_LOCUS881</name>
</gene>
<keyword evidence="4" id="KW-1185">Reference proteome</keyword>
<protein>
    <submittedName>
        <fullName evidence="3">Uncharacterized protein</fullName>
    </submittedName>
</protein>
<keyword evidence="2" id="KW-0812">Transmembrane</keyword>
<evidence type="ECO:0000313" key="4">
    <source>
        <dbReference type="Proteomes" id="UP000267096"/>
    </source>
</evidence>
<evidence type="ECO:0000313" key="3">
    <source>
        <dbReference type="EMBL" id="VDK18187.1"/>
    </source>
</evidence>
<evidence type="ECO:0000256" key="2">
    <source>
        <dbReference type="SAM" id="Phobius"/>
    </source>
</evidence>
<dbReference type="AlphaFoldDB" id="A0A3P6NKL0"/>